<feature type="region of interest" description="Disordered" evidence="1">
    <location>
        <begin position="105"/>
        <end position="131"/>
    </location>
</feature>
<dbReference type="VEuPathDB" id="FungiDB:SMAC_08941"/>
<reference evidence="2 3" key="1">
    <citation type="submission" date="2017-07" db="EMBL/GenBank/DDBJ databases">
        <title>Genome sequence of the Sordaria macrospora wild type strain R19027.</title>
        <authorList>
            <person name="Nowrousian M."/>
            <person name="Teichert I."/>
            <person name="Kueck U."/>
        </authorList>
    </citation>
    <scope>NUCLEOTIDE SEQUENCE [LARGE SCALE GENOMIC DNA]</scope>
    <source>
        <strain evidence="2 3">R19027</strain>
        <tissue evidence="2">Mycelium</tissue>
    </source>
</reference>
<evidence type="ECO:0000313" key="3">
    <source>
        <dbReference type="Proteomes" id="UP000433876"/>
    </source>
</evidence>
<proteinExistence type="predicted"/>
<evidence type="ECO:0000256" key="1">
    <source>
        <dbReference type="SAM" id="MobiDB-lite"/>
    </source>
</evidence>
<protein>
    <submittedName>
        <fullName evidence="2">Uncharacterized protein</fullName>
    </submittedName>
</protein>
<name>A0A8S8ZK73_SORMA</name>
<organism evidence="2 3">
    <name type="scientific">Sordaria macrospora</name>
    <dbReference type="NCBI Taxonomy" id="5147"/>
    <lineage>
        <taxon>Eukaryota</taxon>
        <taxon>Fungi</taxon>
        <taxon>Dikarya</taxon>
        <taxon>Ascomycota</taxon>
        <taxon>Pezizomycotina</taxon>
        <taxon>Sordariomycetes</taxon>
        <taxon>Sordariomycetidae</taxon>
        <taxon>Sordariales</taxon>
        <taxon>Sordariaceae</taxon>
        <taxon>Sordaria</taxon>
    </lineage>
</organism>
<dbReference type="EMBL" id="NMPR01000086">
    <property type="protein sequence ID" value="KAA8631094.1"/>
    <property type="molecule type" value="Genomic_DNA"/>
</dbReference>
<evidence type="ECO:0000313" key="2">
    <source>
        <dbReference type="EMBL" id="KAA8631094.1"/>
    </source>
</evidence>
<comment type="caution">
    <text evidence="2">The sequence shown here is derived from an EMBL/GenBank/DDBJ whole genome shotgun (WGS) entry which is preliminary data.</text>
</comment>
<dbReference type="Proteomes" id="UP000433876">
    <property type="component" value="Unassembled WGS sequence"/>
</dbReference>
<gene>
    <name evidence="2" type="ORF">SMACR_08941</name>
</gene>
<accession>A0A8S8ZK73</accession>
<dbReference type="AlphaFoldDB" id="A0A8S8ZK73"/>
<sequence length="167" mass="19212">MESQLFPIFCQIEIMQFHEDLRALHDELAAPDIDTMVISIPAPSHQVEGLQRETTPPSTVRINKRRRAHSLRSTNFRGEFRSHEYALQTGPHRAQRPYKKRLTSRGDIWSEPDGGSSQHIRPPKNLNHSAGPRLPTCAQCGRLQINRDAAIWNVLSYKSLYDKYEPE</sequence>